<name>A0A4Q1C9V4_9BACT</name>
<evidence type="ECO:0000256" key="2">
    <source>
        <dbReference type="ARBA" id="ARBA00022448"/>
    </source>
</evidence>
<reference evidence="9 10" key="1">
    <citation type="submission" date="2019-01" db="EMBL/GenBank/DDBJ databases">
        <title>Lacunisphaera sp. strain TWA-58.</title>
        <authorList>
            <person name="Chen W.-M."/>
        </authorList>
    </citation>
    <scope>NUCLEOTIDE SEQUENCE [LARGE SCALE GENOMIC DNA]</scope>
    <source>
        <strain evidence="9 10">TWA-58</strain>
    </source>
</reference>
<keyword evidence="4 7" id="KW-0812">Transmembrane</keyword>
<feature type="transmembrane region" description="Helical" evidence="7">
    <location>
        <begin position="225"/>
        <end position="251"/>
    </location>
</feature>
<dbReference type="PANTHER" id="PTHR30151">
    <property type="entry name" value="ALKANE SULFONATE ABC TRANSPORTER-RELATED, MEMBRANE SUBUNIT"/>
    <property type="match status" value="1"/>
</dbReference>
<keyword evidence="10" id="KW-1185">Reference proteome</keyword>
<dbReference type="Proteomes" id="UP000290218">
    <property type="component" value="Unassembled WGS sequence"/>
</dbReference>
<feature type="domain" description="ABC transmembrane type-1" evidence="8">
    <location>
        <begin position="59"/>
        <end position="248"/>
    </location>
</feature>
<evidence type="ECO:0000256" key="1">
    <source>
        <dbReference type="ARBA" id="ARBA00004651"/>
    </source>
</evidence>
<dbReference type="AlphaFoldDB" id="A0A4Q1C9V4"/>
<dbReference type="OrthoDB" id="9804353at2"/>
<dbReference type="Pfam" id="PF00528">
    <property type="entry name" value="BPD_transp_1"/>
    <property type="match status" value="1"/>
</dbReference>
<dbReference type="PANTHER" id="PTHR30151:SF41">
    <property type="entry name" value="ABC TRANSPORTER PERMEASE PROTEIN"/>
    <property type="match status" value="1"/>
</dbReference>
<evidence type="ECO:0000259" key="8">
    <source>
        <dbReference type="PROSITE" id="PS50928"/>
    </source>
</evidence>
<dbReference type="CDD" id="cd06261">
    <property type="entry name" value="TM_PBP2"/>
    <property type="match status" value="1"/>
</dbReference>
<organism evidence="9 10">
    <name type="scientific">Oleiharenicola lentus</name>
    <dbReference type="NCBI Taxonomy" id="2508720"/>
    <lineage>
        <taxon>Bacteria</taxon>
        <taxon>Pseudomonadati</taxon>
        <taxon>Verrucomicrobiota</taxon>
        <taxon>Opitutia</taxon>
        <taxon>Opitutales</taxon>
        <taxon>Opitutaceae</taxon>
        <taxon>Oleiharenicola</taxon>
    </lineage>
</organism>
<evidence type="ECO:0000256" key="5">
    <source>
        <dbReference type="ARBA" id="ARBA00022989"/>
    </source>
</evidence>
<keyword evidence="2 7" id="KW-0813">Transport</keyword>
<sequence>MKKLPTLWLWLLPVISGAVFVAVWYAVRHFSGLQSWILPTPGEILEAAWNERGRLLPAVGKTSVGALAGFLLAAVSSFAIALLLGGARALRAGLYPWLLVLQMTPVIVLTPIIVLWAGPGTPGIITITWLISFFPVVVNTTQGLISADLNHVALFRMANATRWQDLIHLRVPGAMPYYLTGLRIAATLAPIGAIFGEYMVGNTSGGSGGLGYLVYSYNSQIKIPALFATALTSCLLGFLFVAAISLLNWAVLHKWHDSFDRDDH</sequence>
<dbReference type="Gene3D" id="1.10.3720.10">
    <property type="entry name" value="MetI-like"/>
    <property type="match status" value="1"/>
</dbReference>
<feature type="transmembrane region" description="Helical" evidence="7">
    <location>
        <begin position="97"/>
        <end position="118"/>
    </location>
</feature>
<dbReference type="SUPFAM" id="SSF161098">
    <property type="entry name" value="MetI-like"/>
    <property type="match status" value="1"/>
</dbReference>
<dbReference type="RefSeq" id="WP_129046986.1">
    <property type="nucleotide sequence ID" value="NZ_SDHX01000001.1"/>
</dbReference>
<feature type="transmembrane region" description="Helical" evidence="7">
    <location>
        <begin position="7"/>
        <end position="27"/>
    </location>
</feature>
<evidence type="ECO:0000256" key="7">
    <source>
        <dbReference type="RuleBase" id="RU363032"/>
    </source>
</evidence>
<evidence type="ECO:0000256" key="6">
    <source>
        <dbReference type="ARBA" id="ARBA00023136"/>
    </source>
</evidence>
<dbReference type="EMBL" id="SDHX01000001">
    <property type="protein sequence ID" value="RXK55621.1"/>
    <property type="molecule type" value="Genomic_DNA"/>
</dbReference>
<dbReference type="InterPro" id="IPR000515">
    <property type="entry name" value="MetI-like"/>
</dbReference>
<comment type="subcellular location">
    <subcellularLocation>
        <location evidence="1 7">Cell membrane</location>
        <topology evidence="1 7">Multi-pass membrane protein</topology>
    </subcellularLocation>
</comment>
<evidence type="ECO:0000256" key="3">
    <source>
        <dbReference type="ARBA" id="ARBA00022475"/>
    </source>
</evidence>
<evidence type="ECO:0000313" key="9">
    <source>
        <dbReference type="EMBL" id="RXK55621.1"/>
    </source>
</evidence>
<keyword evidence="5 7" id="KW-1133">Transmembrane helix</keyword>
<accession>A0A4Q1C9V4</accession>
<keyword evidence="6 7" id="KW-0472">Membrane</keyword>
<evidence type="ECO:0000313" key="10">
    <source>
        <dbReference type="Proteomes" id="UP000290218"/>
    </source>
</evidence>
<dbReference type="GO" id="GO:0055085">
    <property type="term" value="P:transmembrane transport"/>
    <property type="evidence" value="ECO:0007669"/>
    <property type="project" value="InterPro"/>
</dbReference>
<comment type="caution">
    <text evidence="9">The sequence shown here is derived from an EMBL/GenBank/DDBJ whole genome shotgun (WGS) entry which is preliminary data.</text>
</comment>
<comment type="similarity">
    <text evidence="7">Belongs to the binding-protein-dependent transport system permease family.</text>
</comment>
<evidence type="ECO:0000256" key="4">
    <source>
        <dbReference type="ARBA" id="ARBA00022692"/>
    </source>
</evidence>
<dbReference type="GO" id="GO:0005886">
    <property type="term" value="C:plasma membrane"/>
    <property type="evidence" value="ECO:0007669"/>
    <property type="project" value="UniProtKB-SubCell"/>
</dbReference>
<dbReference type="InterPro" id="IPR035906">
    <property type="entry name" value="MetI-like_sf"/>
</dbReference>
<gene>
    <name evidence="9" type="ORF">ESB00_06960</name>
</gene>
<feature type="transmembrane region" description="Helical" evidence="7">
    <location>
        <begin position="124"/>
        <end position="147"/>
    </location>
</feature>
<keyword evidence="3" id="KW-1003">Cell membrane</keyword>
<proteinExistence type="inferred from homology"/>
<dbReference type="PROSITE" id="PS50928">
    <property type="entry name" value="ABC_TM1"/>
    <property type="match status" value="1"/>
</dbReference>
<protein>
    <submittedName>
        <fullName evidence="9">ABC transporter permease</fullName>
    </submittedName>
</protein>
<feature type="transmembrane region" description="Helical" evidence="7">
    <location>
        <begin position="64"/>
        <end position="85"/>
    </location>
</feature>